<dbReference type="GO" id="GO:0003735">
    <property type="term" value="F:structural constituent of ribosome"/>
    <property type="evidence" value="ECO:0007669"/>
    <property type="project" value="InterPro"/>
</dbReference>
<dbReference type="NCBIfam" id="TIGR01632">
    <property type="entry name" value="L11_bact"/>
    <property type="match status" value="1"/>
</dbReference>
<dbReference type="InterPro" id="IPR020783">
    <property type="entry name" value="Ribosomal_uL11_C"/>
</dbReference>
<comment type="PTM">
    <text evidence="6 8">One or more lysine residues are methylated.</text>
</comment>
<keyword evidence="3 6" id="KW-0694">RNA-binding</keyword>
<dbReference type="InterPro" id="IPR036796">
    <property type="entry name" value="Ribosomal_uL11_N_sf"/>
</dbReference>
<feature type="domain" description="Large ribosomal subunit protein uL11 N-terminal" evidence="10">
    <location>
        <begin position="10"/>
        <end position="67"/>
    </location>
</feature>
<dbReference type="CDD" id="cd00349">
    <property type="entry name" value="Ribosomal_L11"/>
    <property type="match status" value="1"/>
</dbReference>
<evidence type="ECO:0000256" key="2">
    <source>
        <dbReference type="ARBA" id="ARBA00022730"/>
    </source>
</evidence>
<dbReference type="PANTHER" id="PTHR11661">
    <property type="entry name" value="60S RIBOSOMAL PROTEIN L12"/>
    <property type="match status" value="1"/>
</dbReference>
<sequence>MPAKKVKTVIKLNLPAGSATPAPPVGPALGQHGLPIMDFVRAYNDKTAKLKGQIIPAVITVYTDRTFSFITKLPPVSEMIKKKMNIKAGSGKPGRESAGTLTHKMVEEIAKEKLPDLNTDDLPPAMKVVEGTARSMGIKIEG</sequence>
<comment type="caution">
    <text evidence="11">The sequence shown here is derived from an EMBL/GenBank/DDBJ whole genome shotgun (WGS) entry which is preliminary data.</text>
</comment>
<dbReference type="AlphaFoldDB" id="A0A1F5ZNU1"/>
<evidence type="ECO:0000259" key="9">
    <source>
        <dbReference type="Pfam" id="PF00298"/>
    </source>
</evidence>
<evidence type="ECO:0000256" key="7">
    <source>
        <dbReference type="RuleBase" id="RU003978"/>
    </source>
</evidence>
<dbReference type="Pfam" id="PF03946">
    <property type="entry name" value="Ribosomal_L11_N"/>
    <property type="match status" value="1"/>
</dbReference>
<evidence type="ECO:0000313" key="12">
    <source>
        <dbReference type="Proteomes" id="UP000176923"/>
    </source>
</evidence>
<evidence type="ECO:0000313" key="11">
    <source>
        <dbReference type="EMBL" id="OGG14108.1"/>
    </source>
</evidence>
<reference evidence="11 12" key="1">
    <citation type="journal article" date="2016" name="Nat. Commun.">
        <title>Thousands of microbial genomes shed light on interconnected biogeochemical processes in an aquifer system.</title>
        <authorList>
            <person name="Anantharaman K."/>
            <person name="Brown C.T."/>
            <person name="Hug L.A."/>
            <person name="Sharon I."/>
            <person name="Castelle C.J."/>
            <person name="Probst A.J."/>
            <person name="Thomas B.C."/>
            <person name="Singh A."/>
            <person name="Wilkins M.J."/>
            <person name="Karaoz U."/>
            <person name="Brodie E.L."/>
            <person name="Williams K.H."/>
            <person name="Hubbard S.S."/>
            <person name="Banfield J.F."/>
        </authorList>
    </citation>
    <scope>NUCLEOTIDE SEQUENCE [LARGE SCALE GENOMIC DNA]</scope>
</reference>
<dbReference type="STRING" id="1798382.A3D77_06390"/>
<dbReference type="FunFam" id="3.30.1550.10:FF:000005">
    <property type="entry name" value="50S ribosomal protein L11"/>
    <property type="match status" value="1"/>
</dbReference>
<accession>A0A1F5ZNU1</accession>
<dbReference type="Pfam" id="PF00298">
    <property type="entry name" value="Ribosomal_L11"/>
    <property type="match status" value="1"/>
</dbReference>
<evidence type="ECO:0000259" key="10">
    <source>
        <dbReference type="Pfam" id="PF03946"/>
    </source>
</evidence>
<evidence type="ECO:0000256" key="3">
    <source>
        <dbReference type="ARBA" id="ARBA00022884"/>
    </source>
</evidence>
<dbReference type="Gene3D" id="1.10.10.250">
    <property type="entry name" value="Ribosomal protein L11, C-terminal domain"/>
    <property type="match status" value="1"/>
</dbReference>
<feature type="domain" description="Large ribosomal subunit protein uL11 C-terminal" evidence="9">
    <location>
        <begin position="72"/>
        <end position="140"/>
    </location>
</feature>
<name>A0A1F5ZNU1_9BACT</name>
<comment type="similarity">
    <text evidence="1 6 7">Belongs to the universal ribosomal protein uL11 family.</text>
</comment>
<comment type="subunit">
    <text evidence="6">Part of the ribosomal stalk of the 50S ribosomal subunit. Interacts with L10 and the large rRNA to form the base of the stalk. L10 forms an elongated spine to which L12 dimers bind in a sequential fashion forming a multimeric L10(L12)X complex.</text>
</comment>
<dbReference type="SUPFAM" id="SSF46906">
    <property type="entry name" value="Ribosomal protein L11, C-terminal domain"/>
    <property type="match status" value="1"/>
</dbReference>
<dbReference type="InterPro" id="IPR020784">
    <property type="entry name" value="Ribosomal_uL11_N"/>
</dbReference>
<dbReference type="InterPro" id="IPR036769">
    <property type="entry name" value="Ribosomal_uL11_C_sf"/>
</dbReference>
<keyword evidence="2 6" id="KW-0699">rRNA-binding</keyword>
<dbReference type="EMBL" id="MFJL01000027">
    <property type="protein sequence ID" value="OGG14108.1"/>
    <property type="molecule type" value="Genomic_DNA"/>
</dbReference>
<keyword evidence="6 8" id="KW-0488">Methylation</keyword>
<dbReference type="HAMAP" id="MF_00736">
    <property type="entry name" value="Ribosomal_uL11"/>
    <property type="match status" value="1"/>
</dbReference>
<dbReference type="PANTHER" id="PTHR11661:SF1">
    <property type="entry name" value="LARGE RIBOSOMAL SUBUNIT PROTEIN UL11M"/>
    <property type="match status" value="1"/>
</dbReference>
<organism evidence="11 12">
    <name type="scientific">Candidatus Gottesmanbacteria bacterium RIFCSPHIGHO2_02_FULL_39_11</name>
    <dbReference type="NCBI Taxonomy" id="1798382"/>
    <lineage>
        <taxon>Bacteria</taxon>
        <taxon>Candidatus Gottesmaniibacteriota</taxon>
    </lineage>
</organism>
<dbReference type="SMART" id="SM00649">
    <property type="entry name" value="RL11"/>
    <property type="match status" value="1"/>
</dbReference>
<evidence type="ECO:0000256" key="6">
    <source>
        <dbReference type="HAMAP-Rule" id="MF_00736"/>
    </source>
</evidence>
<keyword evidence="5 6" id="KW-0687">Ribonucleoprotein</keyword>
<dbReference type="PROSITE" id="PS00359">
    <property type="entry name" value="RIBOSOMAL_L11"/>
    <property type="match status" value="1"/>
</dbReference>
<evidence type="ECO:0000256" key="8">
    <source>
        <dbReference type="RuleBase" id="RU003979"/>
    </source>
</evidence>
<evidence type="ECO:0000256" key="4">
    <source>
        <dbReference type="ARBA" id="ARBA00022980"/>
    </source>
</evidence>
<dbReference type="Gene3D" id="3.30.1550.10">
    <property type="entry name" value="Ribosomal protein L11/L12, N-terminal domain"/>
    <property type="match status" value="1"/>
</dbReference>
<dbReference type="InterPro" id="IPR006519">
    <property type="entry name" value="Ribosomal_uL11_bac-typ"/>
</dbReference>
<dbReference type="Proteomes" id="UP000176923">
    <property type="component" value="Unassembled WGS sequence"/>
</dbReference>
<proteinExistence type="inferred from homology"/>
<keyword evidence="4 6" id="KW-0689">Ribosomal protein</keyword>
<evidence type="ECO:0000256" key="5">
    <source>
        <dbReference type="ARBA" id="ARBA00023274"/>
    </source>
</evidence>
<evidence type="ECO:0000256" key="1">
    <source>
        <dbReference type="ARBA" id="ARBA00010537"/>
    </source>
</evidence>
<dbReference type="SUPFAM" id="SSF54747">
    <property type="entry name" value="Ribosomal L11/L12e N-terminal domain"/>
    <property type="match status" value="1"/>
</dbReference>
<dbReference type="GO" id="GO:0006412">
    <property type="term" value="P:translation"/>
    <property type="evidence" value="ECO:0007669"/>
    <property type="project" value="UniProtKB-UniRule"/>
</dbReference>
<dbReference type="GO" id="GO:0070180">
    <property type="term" value="F:large ribosomal subunit rRNA binding"/>
    <property type="evidence" value="ECO:0007669"/>
    <property type="project" value="UniProtKB-UniRule"/>
</dbReference>
<dbReference type="InterPro" id="IPR000911">
    <property type="entry name" value="Ribosomal_uL11"/>
</dbReference>
<protein>
    <recommendedName>
        <fullName evidence="6">Large ribosomal subunit protein uL11</fullName>
    </recommendedName>
</protein>
<gene>
    <name evidence="6" type="primary">rplK</name>
    <name evidence="11" type="ORF">A3D77_06390</name>
</gene>
<dbReference type="GO" id="GO:0022625">
    <property type="term" value="C:cytosolic large ribosomal subunit"/>
    <property type="evidence" value="ECO:0007669"/>
    <property type="project" value="TreeGrafter"/>
</dbReference>
<dbReference type="InterPro" id="IPR020785">
    <property type="entry name" value="Ribosomal_uL11_CS"/>
</dbReference>
<comment type="function">
    <text evidence="6 8">Forms part of the ribosomal stalk which helps the ribosome interact with GTP-bound translation factors.</text>
</comment>